<dbReference type="Proteomes" id="UP000254920">
    <property type="component" value="Unassembled WGS sequence"/>
</dbReference>
<protein>
    <submittedName>
        <fullName evidence="3">Protein of uncharacterized function (DUF3298)</fullName>
    </submittedName>
</protein>
<dbReference type="EMBL" id="UFVD01000001">
    <property type="protein sequence ID" value="SUX10377.1"/>
    <property type="molecule type" value="Genomic_DNA"/>
</dbReference>
<organism evidence="3 4">
    <name type="scientific">Campylobacter sputorum subsp. sputorum</name>
    <dbReference type="NCBI Taxonomy" id="32024"/>
    <lineage>
        <taxon>Bacteria</taxon>
        <taxon>Pseudomonadati</taxon>
        <taxon>Campylobacterota</taxon>
        <taxon>Epsilonproteobacteria</taxon>
        <taxon>Campylobacterales</taxon>
        <taxon>Campylobacteraceae</taxon>
        <taxon>Campylobacter</taxon>
    </lineage>
</organism>
<evidence type="ECO:0000256" key="1">
    <source>
        <dbReference type="SAM" id="SignalP"/>
    </source>
</evidence>
<dbReference type="Gene3D" id="3.30.565.40">
    <property type="entry name" value="Fervidobacterium nodosum Rt17-B1 like"/>
    <property type="match status" value="1"/>
</dbReference>
<proteinExistence type="predicted"/>
<dbReference type="STRING" id="32024.GCA_000788295_00696"/>
<evidence type="ECO:0000313" key="3">
    <source>
        <dbReference type="EMBL" id="SUX10377.1"/>
    </source>
</evidence>
<name>A0A381DIN6_9BACT</name>
<dbReference type="Gene3D" id="3.90.640.20">
    <property type="entry name" value="Heat-shock cognate protein, ATPase"/>
    <property type="match status" value="1"/>
</dbReference>
<dbReference type="Pfam" id="PF11738">
    <property type="entry name" value="DUF3298"/>
    <property type="match status" value="1"/>
</dbReference>
<keyword evidence="4" id="KW-1185">Reference proteome</keyword>
<sequence length="329" mass="38622">MKNIFALLLIFINLSFAYENITIEDGYSFIYKDNNCSDETNSTQIYINYYDKNNNLDGKNNKYYGHIFTQGNVYTFSDVTPKEDENKTIFNIKTKNISVKANVINDRFEGVIKLNNTTQDINASLDKKYSLIMITAKANFEQISQRDFIFKKSFVYDAIDFKDQNSSQMRFKMANLLKNSYLDELSNWYNEFFASNNVNFNSPTFIRYNNNLENIYYKKGNLTVFLTDEYFYSGGAHDNTSKQYEVNYKEKKLELSDILKDVHDQNLISMIWDKVKVYAYIKQNDLEISKNFSISPYGITFVYNPYEIGPFSAGIIEAFFKFSEIKPHF</sequence>
<evidence type="ECO:0000313" key="4">
    <source>
        <dbReference type="Proteomes" id="UP000254920"/>
    </source>
</evidence>
<feature type="signal peptide" evidence="1">
    <location>
        <begin position="1"/>
        <end position="17"/>
    </location>
</feature>
<gene>
    <name evidence="3" type="ORF">NCTC12475_00567</name>
</gene>
<evidence type="ECO:0000259" key="2">
    <source>
        <dbReference type="Pfam" id="PF11738"/>
    </source>
</evidence>
<feature type="domain" description="DUF3298" evidence="2">
    <location>
        <begin position="272"/>
        <end position="322"/>
    </location>
</feature>
<keyword evidence="1" id="KW-0732">Signal</keyword>
<dbReference type="InterPro" id="IPR021729">
    <property type="entry name" value="DUF3298"/>
</dbReference>
<feature type="chain" id="PRO_5016879263" evidence="1">
    <location>
        <begin position="18"/>
        <end position="329"/>
    </location>
</feature>
<reference evidence="3 4" key="1">
    <citation type="submission" date="2018-06" db="EMBL/GenBank/DDBJ databases">
        <authorList>
            <consortium name="Pathogen Informatics"/>
            <person name="Doyle S."/>
        </authorList>
    </citation>
    <scope>NUCLEOTIDE SEQUENCE [LARGE SCALE GENOMIC DNA]</scope>
    <source>
        <strain evidence="3 4">NCTC12475</strain>
    </source>
</reference>
<accession>A0A381DIN6</accession>
<dbReference type="RefSeq" id="WP_255410843.1">
    <property type="nucleotide sequence ID" value="NZ_UFVD01000001.1"/>
</dbReference>
<dbReference type="AlphaFoldDB" id="A0A381DIN6"/>
<dbReference type="InterPro" id="IPR037126">
    <property type="entry name" value="PdaC/RsiV-like_sf"/>
</dbReference>